<keyword evidence="10" id="KW-1185">Reference proteome</keyword>
<dbReference type="NCBIfam" id="NF009044">
    <property type="entry name" value="PRK12378.1"/>
    <property type="match status" value="1"/>
</dbReference>
<sequence length="253" mass="28150">MSGHSKWSTIKRKKGALDAKRSKIFTKLIKEITVAVKEGGGPDPDGNPRLRLAIQASKAANMPKDNIERAIKKGEGGDAGDYTEVTYEGYAPHGVAVFVECLTDNINRTVQNLRTIFNKNNGSLGTNGSVDFLFDRKGVFVVKRDPEKPLNDEELMLELIDAGAEEIEFEEEYVTIYSAMEDFGALQKKVEALDLELENAELQRIPQTTVKVEDPDAVRSVLKLIDAMEDDDDVQKVYHNLELSDEVMAELES</sequence>
<dbReference type="SUPFAM" id="SSF75625">
    <property type="entry name" value="YebC-like"/>
    <property type="match status" value="1"/>
</dbReference>
<dbReference type="InterPro" id="IPR017856">
    <property type="entry name" value="Integrase-like_N"/>
</dbReference>
<dbReference type="InterPro" id="IPR049083">
    <property type="entry name" value="TACO1_YebC_N"/>
</dbReference>
<evidence type="ECO:0000256" key="3">
    <source>
        <dbReference type="ARBA" id="ARBA00023015"/>
    </source>
</evidence>
<keyword evidence="2 6" id="KW-0963">Cytoplasm</keyword>
<evidence type="ECO:0000313" key="10">
    <source>
        <dbReference type="Proteomes" id="UP000198432"/>
    </source>
</evidence>
<comment type="subcellular location">
    <subcellularLocation>
        <location evidence="6">Cytoplasm</location>
    </subcellularLocation>
</comment>
<dbReference type="Pfam" id="PF20772">
    <property type="entry name" value="TACO1_YebC_N"/>
    <property type="match status" value="1"/>
</dbReference>
<dbReference type="GO" id="GO:0003677">
    <property type="term" value="F:DNA binding"/>
    <property type="evidence" value="ECO:0007669"/>
    <property type="project" value="UniProtKB-UniRule"/>
</dbReference>
<name>A0A239EZJ9_9BACT</name>
<evidence type="ECO:0000256" key="4">
    <source>
        <dbReference type="ARBA" id="ARBA00023125"/>
    </source>
</evidence>
<dbReference type="RefSeq" id="WP_089319035.1">
    <property type="nucleotide sequence ID" value="NZ_FZOQ01000007.1"/>
</dbReference>
<keyword evidence="4 6" id="KW-0238">DNA-binding</keyword>
<dbReference type="GO" id="GO:0005829">
    <property type="term" value="C:cytosol"/>
    <property type="evidence" value="ECO:0007669"/>
    <property type="project" value="TreeGrafter"/>
</dbReference>
<dbReference type="EMBL" id="FZOQ01000007">
    <property type="protein sequence ID" value="SNS50059.1"/>
    <property type="molecule type" value="Genomic_DNA"/>
</dbReference>
<dbReference type="Proteomes" id="UP000198432">
    <property type="component" value="Unassembled WGS sequence"/>
</dbReference>
<protein>
    <recommendedName>
        <fullName evidence="6">Probable transcriptional regulatory protein SAMN06296052_107150</fullName>
    </recommendedName>
</protein>
<evidence type="ECO:0000256" key="6">
    <source>
        <dbReference type="HAMAP-Rule" id="MF_00693"/>
    </source>
</evidence>
<reference evidence="10" key="1">
    <citation type="submission" date="2017-06" db="EMBL/GenBank/DDBJ databases">
        <authorList>
            <person name="Varghese N."/>
            <person name="Submissions S."/>
        </authorList>
    </citation>
    <scope>NUCLEOTIDE SEQUENCE [LARGE SCALE GENOMIC DNA]</scope>
    <source>
        <strain evidence="10">NKM1</strain>
    </source>
</reference>
<keyword evidence="3 6" id="KW-0805">Transcription regulation</keyword>
<evidence type="ECO:0000313" key="9">
    <source>
        <dbReference type="EMBL" id="SNS50059.1"/>
    </source>
</evidence>
<evidence type="ECO:0000256" key="1">
    <source>
        <dbReference type="ARBA" id="ARBA00008724"/>
    </source>
</evidence>
<dbReference type="HAMAP" id="MF_00693">
    <property type="entry name" value="Transcrip_reg_TACO1"/>
    <property type="match status" value="1"/>
</dbReference>
<comment type="similarity">
    <text evidence="1 6">Belongs to the TACO1 family.</text>
</comment>
<evidence type="ECO:0000256" key="5">
    <source>
        <dbReference type="ARBA" id="ARBA00023163"/>
    </source>
</evidence>
<keyword evidence="5 6" id="KW-0804">Transcription</keyword>
<dbReference type="PANTHER" id="PTHR12532:SF6">
    <property type="entry name" value="TRANSCRIPTIONAL REGULATORY PROTEIN YEBC-RELATED"/>
    <property type="match status" value="1"/>
</dbReference>
<dbReference type="InterPro" id="IPR026564">
    <property type="entry name" value="Transcrip_reg_TACO1-like_dom3"/>
</dbReference>
<dbReference type="InterPro" id="IPR029072">
    <property type="entry name" value="YebC-like"/>
</dbReference>
<dbReference type="InterPro" id="IPR048300">
    <property type="entry name" value="TACO1_YebC-like_2nd/3rd_dom"/>
</dbReference>
<dbReference type="NCBIfam" id="TIGR01033">
    <property type="entry name" value="YebC/PmpR family DNA-binding transcriptional regulator"/>
    <property type="match status" value="1"/>
</dbReference>
<evidence type="ECO:0000256" key="2">
    <source>
        <dbReference type="ARBA" id="ARBA00022490"/>
    </source>
</evidence>
<evidence type="ECO:0000259" key="8">
    <source>
        <dbReference type="Pfam" id="PF20772"/>
    </source>
</evidence>
<dbReference type="Gene3D" id="3.30.70.980">
    <property type="match status" value="2"/>
</dbReference>
<dbReference type="PANTHER" id="PTHR12532">
    <property type="entry name" value="TRANSLATIONAL ACTIVATOR OF CYTOCHROME C OXIDASE 1"/>
    <property type="match status" value="1"/>
</dbReference>
<dbReference type="Gene3D" id="1.10.10.200">
    <property type="match status" value="1"/>
</dbReference>
<dbReference type="Pfam" id="PF01709">
    <property type="entry name" value="Transcrip_reg"/>
    <property type="match status" value="1"/>
</dbReference>
<dbReference type="AlphaFoldDB" id="A0A239EZJ9"/>
<accession>A0A239EZJ9</accession>
<dbReference type="FunFam" id="1.10.10.200:FF:000002">
    <property type="entry name" value="Probable transcriptional regulatory protein CLM62_37755"/>
    <property type="match status" value="1"/>
</dbReference>
<feature type="domain" description="TACO1/YebC-like N-terminal" evidence="8">
    <location>
        <begin position="5"/>
        <end position="76"/>
    </location>
</feature>
<dbReference type="GO" id="GO:0006355">
    <property type="term" value="P:regulation of DNA-templated transcription"/>
    <property type="evidence" value="ECO:0007669"/>
    <property type="project" value="UniProtKB-UniRule"/>
</dbReference>
<proteinExistence type="inferred from homology"/>
<dbReference type="OrthoDB" id="9781053at2"/>
<organism evidence="9 10">
    <name type="scientific">Pontibacter ummariensis</name>
    <dbReference type="NCBI Taxonomy" id="1610492"/>
    <lineage>
        <taxon>Bacteria</taxon>
        <taxon>Pseudomonadati</taxon>
        <taxon>Bacteroidota</taxon>
        <taxon>Cytophagia</taxon>
        <taxon>Cytophagales</taxon>
        <taxon>Hymenobacteraceae</taxon>
        <taxon>Pontibacter</taxon>
    </lineage>
</organism>
<evidence type="ECO:0000259" key="7">
    <source>
        <dbReference type="Pfam" id="PF01709"/>
    </source>
</evidence>
<dbReference type="InterPro" id="IPR002876">
    <property type="entry name" value="Transcrip_reg_TACO1-like"/>
</dbReference>
<feature type="domain" description="TACO1/YebC-like second and third" evidence="7">
    <location>
        <begin position="82"/>
        <end position="241"/>
    </location>
</feature>
<dbReference type="NCBIfam" id="NF001030">
    <property type="entry name" value="PRK00110.1"/>
    <property type="match status" value="1"/>
</dbReference>
<gene>
    <name evidence="9" type="ORF">SAMN06296052_107150</name>
</gene>